<feature type="domain" description="Bacterial repeat" evidence="1">
    <location>
        <begin position="727"/>
        <end position="762"/>
    </location>
</feature>
<dbReference type="Proteomes" id="UP000070195">
    <property type="component" value="Unassembled WGS sequence"/>
</dbReference>
<reference evidence="2 3" key="1">
    <citation type="journal article" date="2016" name="Sci. Rep.">
        <title>Metabolic traits of an uncultured archaeal lineage -MSBL1- from brine pools of the Red Sea.</title>
        <authorList>
            <person name="Mwirichia R."/>
            <person name="Alam I."/>
            <person name="Rashid M."/>
            <person name="Vinu M."/>
            <person name="Ba-Alawi W."/>
            <person name="Anthony Kamau A."/>
            <person name="Kamanda Ngugi D."/>
            <person name="Goker M."/>
            <person name="Klenk H.P."/>
            <person name="Bajic V."/>
            <person name="Stingl U."/>
        </authorList>
    </citation>
    <scope>NUCLEOTIDE SEQUENCE [LARGE SCALE GENOMIC DNA]</scope>
    <source>
        <strain evidence="2">SCGC-AAA259D18</strain>
    </source>
</reference>
<comment type="caution">
    <text evidence="2">The sequence shown here is derived from an EMBL/GenBank/DDBJ whole genome shotgun (WGS) entry which is preliminary data.</text>
</comment>
<dbReference type="InterPro" id="IPR044060">
    <property type="entry name" value="Bacterial_rp_domain"/>
</dbReference>
<evidence type="ECO:0000313" key="2">
    <source>
        <dbReference type="EMBL" id="KXA91673.1"/>
    </source>
</evidence>
<feature type="non-terminal residue" evidence="2">
    <location>
        <position position="1"/>
    </location>
</feature>
<evidence type="ECO:0000313" key="3">
    <source>
        <dbReference type="Proteomes" id="UP000070195"/>
    </source>
</evidence>
<protein>
    <recommendedName>
        <fullName evidence="1">Bacterial repeat domain-containing protein</fullName>
    </recommendedName>
</protein>
<feature type="domain" description="Bacterial repeat" evidence="1">
    <location>
        <begin position="786"/>
        <end position="844"/>
    </location>
</feature>
<dbReference type="AlphaFoldDB" id="A0A133UBS9"/>
<gene>
    <name evidence="2" type="ORF">AKJ63_01150</name>
</gene>
<feature type="domain" description="Bacterial repeat" evidence="1">
    <location>
        <begin position="596"/>
        <end position="662"/>
    </location>
</feature>
<proteinExistence type="predicted"/>
<accession>A0A133UBS9</accession>
<organism evidence="2 3">
    <name type="scientific">candidate division MSBL1 archaeon SCGC-AAA259D18</name>
    <dbReference type="NCBI Taxonomy" id="1698262"/>
    <lineage>
        <taxon>Archaea</taxon>
        <taxon>Methanobacteriati</taxon>
        <taxon>Methanobacteriota</taxon>
        <taxon>candidate division MSBL1</taxon>
    </lineage>
</organism>
<keyword evidence="3" id="KW-1185">Reference proteome</keyword>
<dbReference type="Pfam" id="PF18998">
    <property type="entry name" value="Flg_new_2"/>
    <property type="match status" value="3"/>
</dbReference>
<evidence type="ECO:0000259" key="1">
    <source>
        <dbReference type="Pfam" id="PF18998"/>
    </source>
</evidence>
<dbReference type="EMBL" id="LHXM01000017">
    <property type="protein sequence ID" value="KXA91673.1"/>
    <property type="molecule type" value="Genomic_DNA"/>
</dbReference>
<sequence length="999" mass="112048">WTTTSTTTHKEWFDEEGDHSGTVIDTKCVDRDYKIKWATTTTHKKWFDDKDDHSGTVINTRTDVVDTDYIYRGYFLQDITDIDYKIEWTTSDTDYKIEWITTNTTTRSDWFDTQDGHSGTVIDTQTTVVDTDYIVTWTRASTRSQTYDERADAVDKKDTTGGTMASTWNSQDIWVNDHWEGGYEYGWFETRSDAEAQGEVVNTRTEVVDTDYVVTWTRTSSHSQTYEEYDDAVDQRDSIRGTMEEISDPQDTWIEPWTTTETRSGWFDTRDAHRGTVVDTRESGTYDYRYEWKTNEENTYSDWFDTRDGHPGTVVDENLVDTDYRLSWTENLSQAFSLSEEGSAKQLRSQVNGTLTTGQAYVGDYDYGVIWEGPALVEKVQENVYSATYTRGDWKTKTTTVTVTAKNNYSDDVYLSLASDPGVASSLGDHSLSLSSSARTGLTMEPIGTASTHSVTVTATDSKGKGKETISYTLNLTEEDKPSGTWTETSGTKEKNLKASTSLLVWALEPVHTEIVGRWGYEEFPTTITVNGEVWTEDGRENRNPGPGSYRVKFGSVDGLVAPGSREVFLHPGENKSVVGRYELKDMTFYDLRINLDPSEGGSTDPKGDYTRVYEDGTAVDITATSEEGWEFASWSGDASGTNRMTTVSMLSDREVTAHFDPVLKIEKKGVGRVELVRPDGSVVFDAAGGSYALDYGDQVKLEAHPQHLWNREHFSPKFFYSSLSEQNWDFGNWSDDASGSTKTITMTMDSPKSVTAHFVKKPELTVEKKDPGSVDLTTPDGTVISVAAGDTYTFSRGSIVTLTAKPDEGVSFEGWTDPASDWTKKINPLTVKMESDMTRVAHFGIGIDVTKIEMKLWITNDLALDKLTEFDNRNMDDRNEGNVYRESKGKLHVVDALDVGSDLVSLKQIDNTNLIELVDLPENVSNDSYTFNPFPIVPMSFKEEYLHYQNTGEYKPKTGVIVVKVSASGVENTVTIPVTIFWRIVGDPEFPGLWGAGE</sequence>
<name>A0A133UBS9_9EURY</name>